<sequence>MPVITIEAAKLSKEQKRELVASLTKSASSIMNIPEQAYVVIVKENDIDNIGVGGILLSEKTY</sequence>
<dbReference type="EMBL" id="CP155573">
    <property type="protein sequence ID" value="XFO68684.1"/>
    <property type="molecule type" value="Genomic_DNA"/>
</dbReference>
<name>A0ABZ3ITF8_9FIRM</name>
<evidence type="ECO:0000259" key="2">
    <source>
        <dbReference type="Pfam" id="PF01361"/>
    </source>
</evidence>
<dbReference type="SUPFAM" id="SSF55331">
    <property type="entry name" value="Tautomerase/MIF"/>
    <property type="match status" value="1"/>
</dbReference>
<organism evidence="3 4">
    <name type="scientific">Sporomusa silvacetica DSM 10669</name>
    <dbReference type="NCBI Taxonomy" id="1123289"/>
    <lineage>
        <taxon>Bacteria</taxon>
        <taxon>Bacillati</taxon>
        <taxon>Bacillota</taxon>
        <taxon>Negativicutes</taxon>
        <taxon>Selenomonadales</taxon>
        <taxon>Sporomusaceae</taxon>
        <taxon>Sporomusa</taxon>
    </lineage>
</organism>
<feature type="domain" description="4-oxalocrotonate tautomerase-like" evidence="2">
    <location>
        <begin position="2"/>
        <end position="57"/>
    </location>
</feature>
<dbReference type="Gene3D" id="3.30.429.10">
    <property type="entry name" value="Macrophage Migration Inhibitory Factor"/>
    <property type="match status" value="1"/>
</dbReference>
<evidence type="ECO:0000256" key="1">
    <source>
        <dbReference type="ARBA" id="ARBA00023235"/>
    </source>
</evidence>
<evidence type="ECO:0000313" key="4">
    <source>
        <dbReference type="Proteomes" id="UP000216752"/>
    </source>
</evidence>
<dbReference type="InterPro" id="IPR004370">
    <property type="entry name" value="4-OT-like_dom"/>
</dbReference>
<reference evidence="3" key="1">
    <citation type="submission" date="2024-05" db="EMBL/GenBank/DDBJ databases">
        <title>Isolation and characterization of Sporomusa carbonis sp. nov., a carboxydotrophic hydrogenogen in the genus of Sporomusa isolated from a charcoal burning pile.</title>
        <authorList>
            <person name="Boeer T."/>
            <person name="Rosenbaum F."/>
            <person name="Eysell L."/>
            <person name="Mueller V."/>
            <person name="Daniel R."/>
            <person name="Poehlein A."/>
        </authorList>
    </citation>
    <scope>NUCLEOTIDE SEQUENCE [LARGE SCALE GENOMIC DNA]</scope>
    <source>
        <strain evidence="3">DSM 10669</strain>
    </source>
</reference>
<keyword evidence="1" id="KW-0413">Isomerase</keyword>
<gene>
    <name evidence="3" type="ORF">SPSIL_049070</name>
</gene>
<proteinExistence type="predicted"/>
<evidence type="ECO:0000313" key="3">
    <source>
        <dbReference type="EMBL" id="XFO68684.1"/>
    </source>
</evidence>
<dbReference type="RefSeq" id="WP_094604569.1">
    <property type="nucleotide sequence ID" value="NZ_CP155573.1"/>
</dbReference>
<dbReference type="NCBIfam" id="NF041920">
    <property type="entry name" value="DmpI"/>
    <property type="match status" value="1"/>
</dbReference>
<protein>
    <recommendedName>
        <fullName evidence="2">4-oxalocrotonate tautomerase-like domain-containing protein</fullName>
    </recommendedName>
</protein>
<dbReference type="Pfam" id="PF01361">
    <property type="entry name" value="Tautomerase"/>
    <property type="match status" value="1"/>
</dbReference>
<accession>A0ABZ3ITF8</accession>
<dbReference type="InterPro" id="IPR014347">
    <property type="entry name" value="Tautomerase/MIF_sf"/>
</dbReference>
<keyword evidence="4" id="KW-1185">Reference proteome</keyword>
<dbReference type="Proteomes" id="UP000216752">
    <property type="component" value="Chromosome"/>
</dbReference>